<protein>
    <submittedName>
        <fullName evidence="2">RES domain protein</fullName>
    </submittedName>
</protein>
<accession>G7Q512</accession>
<dbReference type="AlphaFoldDB" id="G7Q512"/>
<evidence type="ECO:0000259" key="1">
    <source>
        <dbReference type="SMART" id="SM00953"/>
    </source>
</evidence>
<keyword evidence="3" id="KW-1185">Reference proteome</keyword>
<dbReference type="RefSeq" id="WP_009181328.1">
    <property type="nucleotide sequence ID" value="NZ_CM001368.1"/>
</dbReference>
<dbReference type="SMART" id="SM00953">
    <property type="entry name" value="RES"/>
    <property type="match status" value="1"/>
</dbReference>
<dbReference type="Pfam" id="PF08808">
    <property type="entry name" value="RES"/>
    <property type="match status" value="1"/>
</dbReference>
<reference evidence="3" key="1">
    <citation type="journal article" date="2015" name="Genome Announc.">
        <title>High-Quality Draft Genome Sequence of Desulfovibrio carbinoliphilus FW-101-2B, an Organic Acid-Oxidizing Sulfate-Reducing Bacterium Isolated from Uranium(VI)-Contaminated Groundwater.</title>
        <authorList>
            <person name="Ramsay B.D."/>
            <person name="Hwang C."/>
            <person name="Woo H.L."/>
            <person name="Carroll S.L."/>
            <person name="Lucas S."/>
            <person name="Han J."/>
            <person name="Lapidus A.L."/>
            <person name="Cheng J.F."/>
            <person name="Goodwin L.A."/>
            <person name="Pitluck S."/>
            <person name="Peters L."/>
            <person name="Chertkov O."/>
            <person name="Held B."/>
            <person name="Detter J.C."/>
            <person name="Han C.S."/>
            <person name="Tapia R."/>
            <person name="Land M.L."/>
            <person name="Hauser L.J."/>
            <person name="Kyrpides N.C."/>
            <person name="Ivanova N.N."/>
            <person name="Mikhailova N."/>
            <person name="Pagani I."/>
            <person name="Woyke T."/>
            <person name="Arkin A.P."/>
            <person name="Dehal P."/>
            <person name="Chivian D."/>
            <person name="Criddle C.S."/>
            <person name="Wu W."/>
            <person name="Chakraborty R."/>
            <person name="Hazen T.C."/>
            <person name="Fields M.W."/>
        </authorList>
    </citation>
    <scope>NUCLEOTIDE SEQUENCE [LARGE SCALE GENOMIC DNA]</scope>
    <source>
        <strain evidence="3">FW-101-2B</strain>
    </source>
</reference>
<dbReference type="InterPro" id="IPR014914">
    <property type="entry name" value="RES_dom"/>
</dbReference>
<dbReference type="OrthoDB" id="9789501at2"/>
<dbReference type="Proteomes" id="UP000004662">
    <property type="component" value="Chromosome"/>
</dbReference>
<feature type="domain" description="RES" evidence="1">
    <location>
        <begin position="15"/>
        <end position="140"/>
    </location>
</feature>
<organism evidence="2 3">
    <name type="scientific">Solidesulfovibrio carbinoliphilus subsp. oakridgensis</name>
    <dbReference type="NCBI Taxonomy" id="694327"/>
    <lineage>
        <taxon>Bacteria</taxon>
        <taxon>Pseudomonadati</taxon>
        <taxon>Thermodesulfobacteriota</taxon>
        <taxon>Desulfovibrionia</taxon>
        <taxon>Desulfovibrionales</taxon>
        <taxon>Desulfovibrionaceae</taxon>
        <taxon>Solidesulfovibrio</taxon>
    </lineage>
</organism>
<evidence type="ECO:0000313" key="2">
    <source>
        <dbReference type="EMBL" id="EHJ47939.1"/>
    </source>
</evidence>
<sequence length="152" mass="16645">MEAWHVFRARHAATALSGEGARLYGGRWNDKGTSTVYAASSLSFACLEILVHVPRSADLLRQYACIRLEFDARLVQRVSVAALPVDWQRPEHPACKKIGEAWAKGKTTPVLAVPSALIPQETNYLLNPLHSAMALIGVSPPTPFAFDPRLAK</sequence>
<proteinExistence type="predicted"/>
<dbReference type="EMBL" id="CM001368">
    <property type="protein sequence ID" value="EHJ47939.1"/>
    <property type="molecule type" value="Genomic_DNA"/>
</dbReference>
<gene>
    <name evidence="2" type="ORF">DFW101_1933</name>
</gene>
<dbReference type="eggNOG" id="COG5654">
    <property type="taxonomic scope" value="Bacteria"/>
</dbReference>
<evidence type="ECO:0000313" key="3">
    <source>
        <dbReference type="Proteomes" id="UP000004662"/>
    </source>
</evidence>
<dbReference type="HOGENOM" id="CLU_133611_0_1_7"/>
<name>G7Q512_9BACT</name>